<dbReference type="InterPro" id="IPR004147">
    <property type="entry name" value="ABC1_dom"/>
</dbReference>
<accession>A0A813YEP3</accession>
<dbReference type="Proteomes" id="UP000663829">
    <property type="component" value="Unassembled WGS sequence"/>
</dbReference>
<evidence type="ECO:0000313" key="5">
    <source>
        <dbReference type="EMBL" id="CAF0883159.1"/>
    </source>
</evidence>
<dbReference type="Gene3D" id="3.70.10.10">
    <property type="match status" value="1"/>
</dbReference>
<reference evidence="5" key="1">
    <citation type="submission" date="2021-02" db="EMBL/GenBank/DDBJ databases">
        <authorList>
            <person name="Nowell W R."/>
        </authorList>
    </citation>
    <scope>NUCLEOTIDE SEQUENCE</scope>
</reference>
<keyword evidence="2" id="KW-0472">Membrane</keyword>
<evidence type="ECO:0000313" key="6">
    <source>
        <dbReference type="EMBL" id="CAF3535603.1"/>
    </source>
</evidence>
<evidence type="ECO:0000313" key="8">
    <source>
        <dbReference type="Proteomes" id="UP000663829"/>
    </source>
</evidence>
<dbReference type="EMBL" id="CAJOBC010001280">
    <property type="protein sequence ID" value="CAF3668930.1"/>
    <property type="molecule type" value="Genomic_DNA"/>
</dbReference>
<dbReference type="EMBL" id="CAJOBA010000480">
    <property type="protein sequence ID" value="CAF3535603.1"/>
    <property type="molecule type" value="Genomic_DNA"/>
</dbReference>
<keyword evidence="2" id="KW-1133">Transmembrane helix</keyword>
<dbReference type="InterPro" id="IPR011009">
    <property type="entry name" value="Kinase-like_dom_sf"/>
</dbReference>
<dbReference type="Proteomes" id="UP000682733">
    <property type="component" value="Unassembled WGS sequence"/>
</dbReference>
<evidence type="ECO:0000256" key="2">
    <source>
        <dbReference type="SAM" id="Phobius"/>
    </source>
</evidence>
<name>A0A813YEP3_9BILA</name>
<organism evidence="5 8">
    <name type="scientific">Didymodactylos carnosus</name>
    <dbReference type="NCBI Taxonomy" id="1234261"/>
    <lineage>
        <taxon>Eukaryota</taxon>
        <taxon>Metazoa</taxon>
        <taxon>Spiralia</taxon>
        <taxon>Gnathifera</taxon>
        <taxon>Rotifera</taxon>
        <taxon>Eurotatoria</taxon>
        <taxon>Bdelloidea</taxon>
        <taxon>Philodinida</taxon>
        <taxon>Philodinidae</taxon>
        <taxon>Didymodactylos</taxon>
    </lineage>
</organism>
<dbReference type="PANTHER" id="PTHR45890">
    <property type="entry name" value="AARF DOMAIN CONTAINING KINASE 2 (PREDICTED)"/>
    <property type="match status" value="1"/>
</dbReference>
<evidence type="ECO:0000256" key="1">
    <source>
        <dbReference type="ARBA" id="ARBA00009670"/>
    </source>
</evidence>
<feature type="transmembrane region" description="Helical" evidence="2">
    <location>
        <begin position="577"/>
        <end position="594"/>
    </location>
</feature>
<dbReference type="EMBL" id="CAJNOK010000480">
    <property type="protein sequence ID" value="CAF0756349.1"/>
    <property type="molecule type" value="Genomic_DNA"/>
</dbReference>
<comment type="similarity">
    <text evidence="1">Belongs to the protein kinase superfamily. ADCK protein kinase family.</text>
</comment>
<dbReference type="InterPro" id="IPR052402">
    <property type="entry name" value="ADCK_kinase"/>
</dbReference>
<evidence type="ECO:0000259" key="3">
    <source>
        <dbReference type="Pfam" id="PF03109"/>
    </source>
</evidence>
<dbReference type="InterPro" id="IPR007150">
    <property type="entry name" value="HUS1/Mec3"/>
</dbReference>
<feature type="domain" description="ABC1 atypical kinase-like" evidence="3">
    <location>
        <begin position="724"/>
        <end position="988"/>
    </location>
</feature>
<comment type="caution">
    <text evidence="5">The sequence shown here is derived from an EMBL/GenBank/DDBJ whole genome shotgun (WGS) entry which is preliminary data.</text>
</comment>
<feature type="transmembrane region" description="Helical" evidence="2">
    <location>
        <begin position="660"/>
        <end position="682"/>
    </location>
</feature>
<evidence type="ECO:0000313" key="7">
    <source>
        <dbReference type="EMBL" id="CAF3668930.1"/>
    </source>
</evidence>
<dbReference type="GO" id="GO:0000077">
    <property type="term" value="P:DNA damage checkpoint signaling"/>
    <property type="evidence" value="ECO:0007669"/>
    <property type="project" value="InterPro"/>
</dbReference>
<dbReference type="OrthoDB" id="427480at2759"/>
<dbReference type="Proteomes" id="UP000681722">
    <property type="component" value="Unassembled WGS sequence"/>
</dbReference>
<keyword evidence="2" id="KW-0812">Transmembrane</keyword>
<gene>
    <name evidence="5" type="ORF">GPM918_LOCUS7720</name>
    <name evidence="4" type="ORF">OVA965_LOCUS2303</name>
    <name evidence="7" type="ORF">SRO942_LOCUS7720</name>
    <name evidence="6" type="ORF">TMI583_LOCUS2303</name>
</gene>
<proteinExistence type="inferred from homology"/>
<dbReference type="GO" id="GO:0030896">
    <property type="term" value="C:checkpoint clamp complex"/>
    <property type="evidence" value="ECO:0007669"/>
    <property type="project" value="InterPro"/>
</dbReference>
<sequence length="1279" mass="148136">MFYGRKTDSQRKNDISIVMEVEHSPIYPFDNYSQENHSFSNKSFVNERFNNHYTNSLSKSNPKCETTIQTGLNETTPNVHLLQSLMAYANSFQLDSSVGLSLHDNEYTNRKSCTRRRAQSHSFENTLSFRNKSFDDLSNNNNKRRPVASLKKRCLSTEEKLDNVTHRQHVSSTTDPQFCFSTIKMTPSLTQLPFDDHKNMTGGTSVEWGYLTDADLYVESYDFKTPANEYFNIPTTSHIDQSNKAYFQHLNALSNMTNTIPMMPDNESVTTIDNDLTCTNLPSPIRHKQQQVPSSSWITNIQQEHTNNSLESDTSSPIIIHRNTKDYVIKQDVAIRFLRPPTPPLSGPIIIREIREKSTRIPSPIIIQEGSVNSKTPSPIIFRERPPEPPEVKRTHIIYKHIPAKRSQRPPIIIERLPILPIRKPPPIVIEKWLPYPEQKRKVIYEKASPTSKKPRSKKFIIEYKNMNVIVDKVVRHIDGINKTDPTTYVKQHAGKLHSNDSLDELLENVVEVSNCTKMIFLNACYRNLNRVKTLHLSNREVIIALKRPTLFINRRYLHNNPLLKQQRPSLRRYKRYTLLTVIGVGVPLVYLIYTRKWFSFFNRKVFDNENENNSIESVSQDELDSLGNQTEQILNNELYSTDSFTFLVSIRLFFRTIKLVMIFTPVLIFYYVQLYLFPSLYDKWCTTLKHSFEYCGPCFIKLGQWMATRPDLFSAKFCEIFNQLHSNAPQHSTKETYKLLKENNINVNDKNQTNFLKSPLASGAIAQVYRCNVKNFDCIMKVRHPNVQREIYYDLKILNSLTSLLTKVISKKTFQWLNIEDNIQSFTKNMLLQTNLLIEAKNLEIFERNFEKYARNIRFPHLYKQLPLTKDILFQSYEDGLLLNDFVKQCQDQRIRKRLAYLGVNAFLKMLFVDNFVHADLHPGNILVRLEDEKVPLNSTLPPSRKEPVIILLDVGLISSLKRKDKKNFYDLFRCIVNYDGEQAAQLMMERAPNASMIDEQSKIGFRRDMSKLIEQVLNTPLKQLEVGIILKTVLDLGKQYQVKMDSNFTTIALGTIIIEGMGRQLDPDFDFVAAARPYLQKDFTLVQAYLNGLFKRNSMAAVNLKKDILIKLLALNRFNVDFQSSTGILTGISKVAKVGVLRLVSDKVVFVLCDKMFGGGVSMYTELEPNRFFDSYTMEGLSIESNEIYMEITFDDIVRAFKTAQNAKSFKIRLMKKNGAPCLTIDAEVTSISLTSRQLTCDIPIHLIARKNWNDFREPSMPNYEVRRIPIHLKYYT</sequence>
<evidence type="ECO:0000313" key="4">
    <source>
        <dbReference type="EMBL" id="CAF0756349.1"/>
    </source>
</evidence>
<dbReference type="Proteomes" id="UP000677228">
    <property type="component" value="Unassembled WGS sequence"/>
</dbReference>
<protein>
    <recommendedName>
        <fullName evidence="3">ABC1 atypical kinase-like domain-containing protein</fullName>
    </recommendedName>
</protein>
<dbReference type="Pfam" id="PF03109">
    <property type="entry name" value="ABC1"/>
    <property type="match status" value="1"/>
</dbReference>
<keyword evidence="8" id="KW-1185">Reference proteome</keyword>
<dbReference type="AlphaFoldDB" id="A0A813YEP3"/>
<dbReference type="PANTHER" id="PTHR45890:SF1">
    <property type="entry name" value="AARF DOMAIN CONTAINING KINASE 2"/>
    <property type="match status" value="1"/>
</dbReference>
<dbReference type="Pfam" id="PF04005">
    <property type="entry name" value="Hus1"/>
    <property type="match status" value="1"/>
</dbReference>
<dbReference type="EMBL" id="CAJNOQ010001280">
    <property type="protein sequence ID" value="CAF0883159.1"/>
    <property type="molecule type" value="Genomic_DNA"/>
</dbReference>
<dbReference type="SUPFAM" id="SSF56112">
    <property type="entry name" value="Protein kinase-like (PK-like)"/>
    <property type="match status" value="1"/>
</dbReference>